<dbReference type="PANTHER" id="PTHR21610">
    <property type="entry name" value="VON WILLEBRAND FACTOR A DOMAIN-CONTAINING PROTEIN 8"/>
    <property type="match status" value="1"/>
</dbReference>
<dbReference type="PANTHER" id="PTHR21610:SF9">
    <property type="entry name" value="VON WILLEBRAND FACTOR A DOMAIN-CONTAINING PROTEIN 8"/>
    <property type="match status" value="1"/>
</dbReference>
<reference evidence="2" key="1">
    <citation type="journal article" date="2020" name="J. Eukaryot. Microbiol.">
        <title>De novo Sequencing, Assembly and Annotation of the Transcriptome for the Free-Living Testate Amoeba Arcella intermedia.</title>
        <authorList>
            <person name="Ribeiro G.M."/>
            <person name="Porfirio-Sousa A.L."/>
            <person name="Maurer-Alcala X.X."/>
            <person name="Katz L.A."/>
            <person name="Lahr D.J.G."/>
        </authorList>
    </citation>
    <scope>NUCLEOTIDE SEQUENCE</scope>
</reference>
<evidence type="ECO:0000313" key="2">
    <source>
        <dbReference type="EMBL" id="NDV33434.1"/>
    </source>
</evidence>
<dbReference type="SUPFAM" id="SSF53300">
    <property type="entry name" value="vWA-like"/>
    <property type="match status" value="1"/>
</dbReference>
<dbReference type="AlphaFoldDB" id="A0A6B2L8W2"/>
<dbReference type="GO" id="GO:0005737">
    <property type="term" value="C:cytoplasm"/>
    <property type="evidence" value="ECO:0007669"/>
    <property type="project" value="TreeGrafter"/>
</dbReference>
<evidence type="ECO:0000256" key="1">
    <source>
        <dbReference type="SAM" id="MobiDB-lite"/>
    </source>
</evidence>
<protein>
    <recommendedName>
        <fullName evidence="3">VWFA domain-containing protein</fullName>
    </recommendedName>
</protein>
<sequence length="324" mass="36667">MGGKGGPFRLDSGHPIHQISPVDKSKISEEEEAIRRSIAKAALNEKLNQLNLNELEMSKYLKYKTPVTAEINQLRAILDATRAKDKERNWLKQKSQGEIDDTRLVEGLTGDSRIYKLRGKQEQMQGGFQENPKKMSFVVDVSGSMYRFNSQDKRLDRLVQVCIMIMEALEGFQHKFSYEIVGHSGDSPEITFVSWEKPANTIPERLLVVEKMIAHSQYCASGDFTVEATSLAVKRVIQTEADDYFVFVFSDANLARYGISTSVLNRELTQEPKVNSSMIFIASPMNEAERIKNELPPGKAFICLDPQDLPHTFKQILSQSVKED</sequence>
<name>A0A6B2L8W2_9EUKA</name>
<feature type="region of interest" description="Disordered" evidence="1">
    <location>
        <begin position="1"/>
        <end position="28"/>
    </location>
</feature>
<accession>A0A6B2L8W2</accession>
<proteinExistence type="predicted"/>
<dbReference type="InterPro" id="IPR036465">
    <property type="entry name" value="vWFA_dom_sf"/>
</dbReference>
<evidence type="ECO:0008006" key="3">
    <source>
        <dbReference type="Google" id="ProtNLM"/>
    </source>
</evidence>
<organism evidence="2">
    <name type="scientific">Arcella intermedia</name>
    <dbReference type="NCBI Taxonomy" id="1963864"/>
    <lineage>
        <taxon>Eukaryota</taxon>
        <taxon>Amoebozoa</taxon>
        <taxon>Tubulinea</taxon>
        <taxon>Elardia</taxon>
        <taxon>Arcellinida</taxon>
        <taxon>Sphaerothecina</taxon>
        <taxon>Arcellidae</taxon>
        <taxon>Arcella</taxon>
    </lineage>
</organism>
<dbReference type="InterPro" id="IPR039891">
    <property type="entry name" value="VWA8"/>
</dbReference>
<dbReference type="EMBL" id="GIBP01004465">
    <property type="protein sequence ID" value="NDV33434.1"/>
    <property type="molecule type" value="Transcribed_RNA"/>
</dbReference>